<proteinExistence type="inferred from homology"/>
<comment type="similarity">
    <text evidence="3">Belongs to the dTDP-4-dehydrorhamnose 3,5-epimerase family.</text>
</comment>
<dbReference type="Gene3D" id="2.60.120.10">
    <property type="entry name" value="Jelly Rolls"/>
    <property type="match status" value="1"/>
</dbReference>
<dbReference type="PANTHER" id="PTHR21047">
    <property type="entry name" value="DTDP-6-DEOXY-D-GLUCOSE-3,5 EPIMERASE"/>
    <property type="match status" value="1"/>
</dbReference>
<dbReference type="AlphaFoldDB" id="A0A512TKZ8"/>
<protein>
    <recommendedName>
        <fullName evidence="3">dTDP-4-dehydrorhamnose 3,5-epimerase</fullName>
        <ecNumber evidence="3">5.1.3.13</ecNumber>
    </recommendedName>
    <alternativeName>
        <fullName evidence="3">Thymidine diphospho-4-keto-rhamnose 3,5-epimerase</fullName>
    </alternativeName>
</protein>
<comment type="function">
    <text evidence="3">Catalyzes the epimerization of the C3' and C5'positions of dTDP-6-deoxy-D-xylo-4-hexulose, forming dTDP-6-deoxy-L-lyxo-4-hexulose.</text>
</comment>
<dbReference type="CDD" id="cd00438">
    <property type="entry name" value="cupin_RmlC"/>
    <property type="match status" value="1"/>
</dbReference>
<dbReference type="Pfam" id="PF00908">
    <property type="entry name" value="dTDP_sugar_isom"/>
    <property type="match status" value="1"/>
</dbReference>
<feature type="active site" description="Proton donor" evidence="1">
    <location>
        <position position="130"/>
    </location>
</feature>
<dbReference type="SUPFAM" id="SSF51182">
    <property type="entry name" value="RmlC-like cupins"/>
    <property type="match status" value="1"/>
</dbReference>
<dbReference type="EC" id="5.1.3.13" evidence="3"/>
<feature type="site" description="Participates in a stacking interaction with the thymidine ring of dTDP-4-oxo-6-deoxyglucose" evidence="2">
    <location>
        <position position="136"/>
    </location>
</feature>
<dbReference type="RefSeq" id="WP_146868238.1">
    <property type="nucleotide sequence ID" value="NZ_BKBC01000014.1"/>
</dbReference>
<dbReference type="GO" id="GO:0008830">
    <property type="term" value="F:dTDP-4-dehydrorhamnose 3,5-epimerase activity"/>
    <property type="evidence" value="ECO:0007669"/>
    <property type="project" value="UniProtKB-UniRule"/>
</dbReference>
<dbReference type="Proteomes" id="UP000321089">
    <property type="component" value="Unassembled WGS sequence"/>
</dbReference>
<sequence length="183" mass="20819">MKLIETKLKGVYIVEPQVFGDARGWFMETYSAIKTPEIACDFVQDNQSYSKEKGILRGIHFQNGDNAQAKLVRVVKGAVLDVAVDLRKGSPTYKQWVAIEISAENKKQLFIPRGFGHGFVTLSNDVEFVYKTDNYYNHESDRSIRFDDPEIGVEWGIENPILSEKDKKAPLLKDSDCTFIYEG</sequence>
<comment type="caution">
    <text evidence="4">The sequence shown here is derived from an EMBL/GenBank/DDBJ whole genome shotgun (WGS) entry which is preliminary data.</text>
</comment>
<dbReference type="GO" id="GO:0019305">
    <property type="term" value="P:dTDP-rhamnose biosynthetic process"/>
    <property type="evidence" value="ECO:0007669"/>
    <property type="project" value="UniProtKB-UniRule"/>
</dbReference>
<dbReference type="PANTHER" id="PTHR21047:SF2">
    <property type="entry name" value="THYMIDINE DIPHOSPHO-4-KETO-RHAMNOSE 3,5-EPIMERASE"/>
    <property type="match status" value="1"/>
</dbReference>
<reference evidence="4 5" key="1">
    <citation type="submission" date="2019-07" db="EMBL/GenBank/DDBJ databases">
        <title>Whole genome shotgun sequence of Clostridium butyricum NBRC 3858.</title>
        <authorList>
            <person name="Hosoyama A."/>
            <person name="Uohara A."/>
            <person name="Ohji S."/>
            <person name="Ichikawa N."/>
        </authorList>
    </citation>
    <scope>NUCLEOTIDE SEQUENCE [LARGE SCALE GENOMIC DNA]</scope>
    <source>
        <strain evidence="4 5">NBRC 3858</strain>
    </source>
</reference>
<name>A0A512TKZ8_CLOBU</name>
<feature type="active site" description="Proton acceptor" evidence="1">
    <location>
        <position position="60"/>
    </location>
</feature>
<dbReference type="InterPro" id="IPR011051">
    <property type="entry name" value="RmlC_Cupin_sf"/>
</dbReference>
<dbReference type="GO" id="GO:0000271">
    <property type="term" value="P:polysaccharide biosynthetic process"/>
    <property type="evidence" value="ECO:0007669"/>
    <property type="project" value="TreeGrafter"/>
</dbReference>
<dbReference type="EMBL" id="BKBC01000014">
    <property type="protein sequence ID" value="GEQ20934.1"/>
    <property type="molecule type" value="Genomic_DNA"/>
</dbReference>
<gene>
    <name evidence="4" type="primary">rfbC</name>
    <name evidence="4" type="ORF">CBU02nite_14400</name>
</gene>
<keyword evidence="3" id="KW-0413">Isomerase</keyword>
<comment type="pathway">
    <text evidence="3">Carbohydrate biosynthesis; dTDP-L-rhamnose biosynthesis.</text>
</comment>
<dbReference type="UniPathway" id="UPA00124"/>
<evidence type="ECO:0000313" key="5">
    <source>
        <dbReference type="Proteomes" id="UP000321089"/>
    </source>
</evidence>
<dbReference type="InterPro" id="IPR014710">
    <property type="entry name" value="RmlC-like_jellyroll"/>
</dbReference>
<organism evidence="4 5">
    <name type="scientific">Clostridium butyricum</name>
    <dbReference type="NCBI Taxonomy" id="1492"/>
    <lineage>
        <taxon>Bacteria</taxon>
        <taxon>Bacillati</taxon>
        <taxon>Bacillota</taxon>
        <taxon>Clostridia</taxon>
        <taxon>Eubacteriales</taxon>
        <taxon>Clostridiaceae</taxon>
        <taxon>Clostridium</taxon>
    </lineage>
</organism>
<comment type="catalytic activity">
    <reaction evidence="3">
        <text>dTDP-4-dehydro-6-deoxy-alpha-D-glucose = dTDP-4-dehydro-beta-L-rhamnose</text>
        <dbReference type="Rhea" id="RHEA:16969"/>
        <dbReference type="ChEBI" id="CHEBI:57649"/>
        <dbReference type="ChEBI" id="CHEBI:62830"/>
        <dbReference type="EC" id="5.1.3.13"/>
    </reaction>
</comment>
<dbReference type="InterPro" id="IPR000888">
    <property type="entry name" value="RmlC-like"/>
</dbReference>
<evidence type="ECO:0000256" key="2">
    <source>
        <dbReference type="PIRSR" id="PIRSR600888-3"/>
    </source>
</evidence>
<evidence type="ECO:0000313" key="4">
    <source>
        <dbReference type="EMBL" id="GEQ20934.1"/>
    </source>
</evidence>
<dbReference type="GO" id="GO:0005829">
    <property type="term" value="C:cytosol"/>
    <property type="evidence" value="ECO:0007669"/>
    <property type="project" value="TreeGrafter"/>
</dbReference>
<evidence type="ECO:0000256" key="3">
    <source>
        <dbReference type="RuleBase" id="RU364069"/>
    </source>
</evidence>
<comment type="subunit">
    <text evidence="3">Homodimer.</text>
</comment>
<accession>A0A512TKZ8</accession>
<dbReference type="NCBIfam" id="TIGR01221">
    <property type="entry name" value="rmlC"/>
    <property type="match status" value="1"/>
</dbReference>
<evidence type="ECO:0000256" key="1">
    <source>
        <dbReference type="PIRSR" id="PIRSR600888-1"/>
    </source>
</evidence>